<name>A0A4Q7J1N5_9PSEU</name>
<proteinExistence type="predicted"/>
<keyword evidence="1" id="KW-0812">Transmembrane</keyword>
<gene>
    <name evidence="2" type="ORF">EWH70_32545</name>
</gene>
<dbReference type="OrthoDB" id="5150008at2"/>
<dbReference type="AlphaFoldDB" id="A0A4Q7J1N5"/>
<evidence type="ECO:0000313" key="2">
    <source>
        <dbReference type="EMBL" id="RZQ59844.1"/>
    </source>
</evidence>
<dbReference type="Proteomes" id="UP000292003">
    <property type="component" value="Unassembled WGS sequence"/>
</dbReference>
<dbReference type="RefSeq" id="WP_130479409.1">
    <property type="nucleotide sequence ID" value="NZ_SFCC01000021.1"/>
</dbReference>
<comment type="caution">
    <text evidence="2">The sequence shown here is derived from an EMBL/GenBank/DDBJ whole genome shotgun (WGS) entry which is preliminary data.</text>
</comment>
<protein>
    <submittedName>
        <fullName evidence="2">Uncharacterized protein</fullName>
    </submittedName>
</protein>
<feature type="transmembrane region" description="Helical" evidence="1">
    <location>
        <begin position="12"/>
        <end position="32"/>
    </location>
</feature>
<keyword evidence="1" id="KW-1133">Transmembrane helix</keyword>
<dbReference type="EMBL" id="SFCC01000021">
    <property type="protein sequence ID" value="RZQ59844.1"/>
    <property type="molecule type" value="Genomic_DNA"/>
</dbReference>
<reference evidence="2 3" key="1">
    <citation type="submission" date="2019-02" db="EMBL/GenBank/DDBJ databases">
        <title>Draft genome sequence of Amycolatopsis sp. 8-3EHSu isolated from roots of Suaeda maritima.</title>
        <authorList>
            <person name="Duangmal K."/>
            <person name="Chantavorakit T."/>
        </authorList>
    </citation>
    <scope>NUCLEOTIDE SEQUENCE [LARGE SCALE GENOMIC DNA]</scope>
    <source>
        <strain evidence="2 3">8-3EHSu</strain>
    </source>
</reference>
<accession>A0A4Q7J1N5</accession>
<keyword evidence="3" id="KW-1185">Reference proteome</keyword>
<feature type="transmembrane region" description="Helical" evidence="1">
    <location>
        <begin position="44"/>
        <end position="60"/>
    </location>
</feature>
<evidence type="ECO:0000256" key="1">
    <source>
        <dbReference type="SAM" id="Phobius"/>
    </source>
</evidence>
<sequence>MSDVVTSWVRTVVPGLWAALAAWAVSLGLPAAVVDVLGGLGEQLVVPVVLAVVYAALRWLEPQLPNWLTRVLLGSVRPPSYRDEAGIRLGEHRP</sequence>
<evidence type="ECO:0000313" key="3">
    <source>
        <dbReference type="Proteomes" id="UP000292003"/>
    </source>
</evidence>
<organism evidence="2 3">
    <name type="scientific">Amycolatopsis suaedae</name>
    <dbReference type="NCBI Taxonomy" id="2510978"/>
    <lineage>
        <taxon>Bacteria</taxon>
        <taxon>Bacillati</taxon>
        <taxon>Actinomycetota</taxon>
        <taxon>Actinomycetes</taxon>
        <taxon>Pseudonocardiales</taxon>
        <taxon>Pseudonocardiaceae</taxon>
        <taxon>Amycolatopsis</taxon>
    </lineage>
</organism>
<keyword evidence="1" id="KW-0472">Membrane</keyword>